<protein>
    <submittedName>
        <fullName evidence="2">HNH endonuclease</fullName>
    </submittedName>
</protein>
<dbReference type="EMBL" id="CP061172">
    <property type="protein sequence ID" value="QNR70253.1"/>
    <property type="molecule type" value="Genomic_DNA"/>
</dbReference>
<evidence type="ECO:0000313" key="2">
    <source>
        <dbReference type="EMBL" id="QNR70253.1"/>
    </source>
</evidence>
<evidence type="ECO:0000256" key="1">
    <source>
        <dbReference type="SAM" id="MobiDB-lite"/>
    </source>
</evidence>
<gene>
    <name evidence="2" type="ORF">IAQ67_20945</name>
</gene>
<dbReference type="AlphaFoldDB" id="A0A7H0YGP5"/>
<keyword evidence="2" id="KW-0378">Hydrolase</keyword>
<accession>A0A7H0YGP5</accession>
<feature type="compositionally biased region" description="Basic and acidic residues" evidence="1">
    <location>
        <begin position="8"/>
        <end position="19"/>
    </location>
</feature>
<dbReference type="GO" id="GO:0004519">
    <property type="term" value="F:endonuclease activity"/>
    <property type="evidence" value="ECO:0007669"/>
    <property type="project" value="UniProtKB-KW"/>
</dbReference>
<keyword evidence="2" id="KW-0540">Nuclease</keyword>
<dbReference type="InterPro" id="IPR032869">
    <property type="entry name" value="WHH_dom_containing"/>
</dbReference>
<dbReference type="Pfam" id="PF14414">
    <property type="entry name" value="WHH"/>
    <property type="match status" value="1"/>
</dbReference>
<organism evidence="2 3">
    <name type="scientific">Paenibacillus peoriae</name>
    <dbReference type="NCBI Taxonomy" id="59893"/>
    <lineage>
        <taxon>Bacteria</taxon>
        <taxon>Bacillati</taxon>
        <taxon>Bacillota</taxon>
        <taxon>Bacilli</taxon>
        <taxon>Bacillales</taxon>
        <taxon>Paenibacillaceae</taxon>
        <taxon>Paenibacillus</taxon>
    </lineage>
</organism>
<feature type="region of interest" description="Disordered" evidence="1">
    <location>
        <begin position="1"/>
        <end position="35"/>
    </location>
</feature>
<keyword evidence="2" id="KW-0255">Endonuclease</keyword>
<sequence>MTCIPQETGRRQLVDENVHSKVNHTGGNKIWGNGD</sequence>
<dbReference type="Proteomes" id="UP000516384">
    <property type="component" value="Chromosome"/>
</dbReference>
<evidence type="ECO:0000313" key="3">
    <source>
        <dbReference type="Proteomes" id="UP000516384"/>
    </source>
</evidence>
<reference evidence="2 3" key="1">
    <citation type="submission" date="2020-09" db="EMBL/GenBank/DDBJ databases">
        <title>Characterization of Paenibacillus peoriae strain ZF390 with broad-spectrum antimicrobial activity as a potential biocontrol agent.</title>
        <authorList>
            <person name="Li L."/>
            <person name="Zhao Y."/>
            <person name="Li B."/>
            <person name="Xie X."/>
        </authorList>
    </citation>
    <scope>NUCLEOTIDE SEQUENCE [LARGE SCALE GENOMIC DNA]</scope>
    <source>
        <strain evidence="2 3">ZF390</strain>
    </source>
</reference>
<proteinExistence type="predicted"/>
<name>A0A7H0YGP5_9BACL</name>